<evidence type="ECO:0000256" key="2">
    <source>
        <dbReference type="ARBA" id="ARBA00023002"/>
    </source>
</evidence>
<keyword evidence="7" id="KW-1185">Reference proteome</keyword>
<dbReference type="InterPro" id="IPR015815">
    <property type="entry name" value="HIBADH-related"/>
</dbReference>
<accession>A0ABP5E9A5</accession>
<name>A0ABP5E9A5_9PSEU</name>
<dbReference type="InterPro" id="IPR008927">
    <property type="entry name" value="6-PGluconate_DH-like_C_sf"/>
</dbReference>
<dbReference type="SUPFAM" id="SSF51735">
    <property type="entry name" value="NAD(P)-binding Rossmann-fold domains"/>
    <property type="match status" value="1"/>
</dbReference>
<dbReference type="PIRSF" id="PIRSF000103">
    <property type="entry name" value="HIBADH"/>
    <property type="match status" value="1"/>
</dbReference>
<reference evidence="7" key="1">
    <citation type="journal article" date="2019" name="Int. J. Syst. Evol. Microbiol.">
        <title>The Global Catalogue of Microorganisms (GCM) 10K type strain sequencing project: providing services to taxonomists for standard genome sequencing and annotation.</title>
        <authorList>
            <consortium name="The Broad Institute Genomics Platform"/>
            <consortium name="The Broad Institute Genome Sequencing Center for Infectious Disease"/>
            <person name="Wu L."/>
            <person name="Ma J."/>
        </authorList>
    </citation>
    <scope>NUCLEOTIDE SEQUENCE [LARGE SCALE GENOMIC DNA]</scope>
    <source>
        <strain evidence="7">JCM 14545</strain>
    </source>
</reference>
<evidence type="ECO:0000259" key="4">
    <source>
        <dbReference type="Pfam" id="PF03446"/>
    </source>
</evidence>
<gene>
    <name evidence="6" type="ORF">GCM10009754_84360</name>
</gene>
<sequence length="284" mass="29208">MTVTVAVLGTGIMGRPMAANLAKAGLAVRAWNRTTAKAEPLREHGVEVGESVTDVVRDADFVVTMLADGEAVRAAYDEAKGAVPEHAVWLQMSTVGLQWTAELAALAGAVPFVDAPVLGTKQPAEQGKLIVLAAGAEDLREKCASVFDAVGVRTIWVGTEPGAASRLKLVANSWVIALTNATAEAVALAEALDVDADHFFDAISGGPLDAGYAHVKGKAMRAGEYPASFTASNALKDLRLVLEAAGDRADLGGAAAAMAHLKAVVDAGHGDEDMAALYRAVAKG</sequence>
<dbReference type="Pfam" id="PF14833">
    <property type="entry name" value="NAD_binding_11"/>
    <property type="match status" value="1"/>
</dbReference>
<evidence type="ECO:0000256" key="3">
    <source>
        <dbReference type="ARBA" id="ARBA00023027"/>
    </source>
</evidence>
<comment type="similarity">
    <text evidence="1">Belongs to the HIBADH-related family.</text>
</comment>
<protein>
    <submittedName>
        <fullName evidence="6">NAD(P)-dependent oxidoreductase</fullName>
    </submittedName>
</protein>
<feature type="domain" description="6-phosphogluconate dehydrogenase NADP-binding" evidence="4">
    <location>
        <begin position="4"/>
        <end position="158"/>
    </location>
</feature>
<dbReference type="InterPro" id="IPR051265">
    <property type="entry name" value="HIBADH-related_NP60_sf"/>
</dbReference>
<evidence type="ECO:0000313" key="7">
    <source>
        <dbReference type="Proteomes" id="UP001501116"/>
    </source>
</evidence>
<proteinExistence type="inferred from homology"/>
<dbReference type="Gene3D" id="3.40.50.720">
    <property type="entry name" value="NAD(P)-binding Rossmann-like Domain"/>
    <property type="match status" value="1"/>
</dbReference>
<dbReference type="SUPFAM" id="SSF48179">
    <property type="entry name" value="6-phosphogluconate dehydrogenase C-terminal domain-like"/>
    <property type="match status" value="1"/>
</dbReference>
<comment type="caution">
    <text evidence="6">The sequence shown here is derived from an EMBL/GenBank/DDBJ whole genome shotgun (WGS) entry which is preliminary data.</text>
</comment>
<dbReference type="InterPro" id="IPR013328">
    <property type="entry name" value="6PGD_dom2"/>
</dbReference>
<dbReference type="RefSeq" id="WP_344431633.1">
    <property type="nucleotide sequence ID" value="NZ_BAAANN010000065.1"/>
</dbReference>
<organism evidence="6 7">
    <name type="scientific">Amycolatopsis minnesotensis</name>
    <dbReference type="NCBI Taxonomy" id="337894"/>
    <lineage>
        <taxon>Bacteria</taxon>
        <taxon>Bacillati</taxon>
        <taxon>Actinomycetota</taxon>
        <taxon>Actinomycetes</taxon>
        <taxon>Pseudonocardiales</taxon>
        <taxon>Pseudonocardiaceae</taxon>
        <taxon>Amycolatopsis</taxon>
    </lineage>
</organism>
<feature type="domain" description="3-hydroxyisobutyrate dehydrogenase-like NAD-binding" evidence="5">
    <location>
        <begin position="162"/>
        <end position="280"/>
    </location>
</feature>
<dbReference type="Proteomes" id="UP001501116">
    <property type="component" value="Unassembled WGS sequence"/>
</dbReference>
<evidence type="ECO:0000256" key="1">
    <source>
        <dbReference type="ARBA" id="ARBA00009080"/>
    </source>
</evidence>
<dbReference type="InterPro" id="IPR029154">
    <property type="entry name" value="HIBADH-like_NADP-bd"/>
</dbReference>
<dbReference type="EMBL" id="BAAANN010000065">
    <property type="protein sequence ID" value="GAA1992500.1"/>
    <property type="molecule type" value="Genomic_DNA"/>
</dbReference>
<evidence type="ECO:0000313" key="6">
    <source>
        <dbReference type="EMBL" id="GAA1992500.1"/>
    </source>
</evidence>
<evidence type="ECO:0000259" key="5">
    <source>
        <dbReference type="Pfam" id="PF14833"/>
    </source>
</evidence>
<dbReference type="InterPro" id="IPR036291">
    <property type="entry name" value="NAD(P)-bd_dom_sf"/>
</dbReference>
<dbReference type="Pfam" id="PF03446">
    <property type="entry name" value="NAD_binding_2"/>
    <property type="match status" value="1"/>
</dbReference>
<keyword evidence="2" id="KW-0560">Oxidoreductase</keyword>
<keyword evidence="3" id="KW-0520">NAD</keyword>
<dbReference type="Gene3D" id="1.10.1040.10">
    <property type="entry name" value="N-(1-d-carboxylethyl)-l-norvaline Dehydrogenase, domain 2"/>
    <property type="match status" value="1"/>
</dbReference>
<dbReference type="PANTHER" id="PTHR43580">
    <property type="entry name" value="OXIDOREDUCTASE GLYR1-RELATED"/>
    <property type="match status" value="1"/>
</dbReference>
<dbReference type="PANTHER" id="PTHR43580:SF2">
    <property type="entry name" value="CYTOKINE-LIKE NUCLEAR FACTOR N-PAC"/>
    <property type="match status" value="1"/>
</dbReference>
<dbReference type="InterPro" id="IPR006115">
    <property type="entry name" value="6PGDH_NADP-bd"/>
</dbReference>